<organism evidence="3 4">
    <name type="scientific">Candidatus Scatoplasma merdavium</name>
    <dbReference type="NCBI Taxonomy" id="2840932"/>
    <lineage>
        <taxon>Bacteria</taxon>
        <taxon>Bacillati</taxon>
        <taxon>Bacillota</taxon>
        <taxon>Bacilli</taxon>
        <taxon>Bacillales</taxon>
        <taxon>Candidatus Scatoplasma</taxon>
    </lineage>
</organism>
<dbReference type="EMBL" id="JADING010000008">
    <property type="protein sequence ID" value="MBO8413908.1"/>
    <property type="molecule type" value="Genomic_DNA"/>
</dbReference>
<dbReference type="Proteomes" id="UP000823629">
    <property type="component" value="Unassembled WGS sequence"/>
</dbReference>
<gene>
    <name evidence="3" type="ORF">IAC78_00280</name>
</gene>
<dbReference type="Pfam" id="PF19289">
    <property type="entry name" value="PmbA_TldD_3rd"/>
    <property type="match status" value="1"/>
</dbReference>
<dbReference type="Pfam" id="PF19290">
    <property type="entry name" value="PmbA_TldD_2nd"/>
    <property type="match status" value="1"/>
</dbReference>
<dbReference type="PANTHER" id="PTHR43421:SF1">
    <property type="entry name" value="METALLOPROTEASE PMBA"/>
    <property type="match status" value="1"/>
</dbReference>
<dbReference type="PANTHER" id="PTHR43421">
    <property type="entry name" value="METALLOPROTEASE PMBA"/>
    <property type="match status" value="1"/>
</dbReference>
<dbReference type="InterPro" id="IPR047657">
    <property type="entry name" value="PmbA"/>
</dbReference>
<name>A0A9D9D6W0_9BACL</name>
<dbReference type="SUPFAM" id="SSF111283">
    <property type="entry name" value="Putative modulator of DNA gyrase, PmbA/TldD"/>
    <property type="match status" value="1"/>
</dbReference>
<evidence type="ECO:0000259" key="1">
    <source>
        <dbReference type="Pfam" id="PF19289"/>
    </source>
</evidence>
<dbReference type="AlphaFoldDB" id="A0A9D9D6W0"/>
<proteinExistence type="predicted"/>
<evidence type="ECO:0000313" key="4">
    <source>
        <dbReference type="Proteomes" id="UP000823629"/>
    </source>
</evidence>
<evidence type="ECO:0000313" key="3">
    <source>
        <dbReference type="EMBL" id="MBO8413908.1"/>
    </source>
</evidence>
<dbReference type="InterPro" id="IPR036059">
    <property type="entry name" value="TldD/PmbA_sf"/>
</dbReference>
<dbReference type="InterPro" id="IPR035068">
    <property type="entry name" value="TldD/PmbA_N"/>
</dbReference>
<feature type="domain" description="Metalloprotease TldD/E central" evidence="2">
    <location>
        <begin position="109"/>
        <end position="210"/>
    </location>
</feature>
<dbReference type="InterPro" id="IPR045570">
    <property type="entry name" value="Metalloprtase-TldD/E_cen_dom"/>
</dbReference>
<reference evidence="3" key="1">
    <citation type="submission" date="2020-10" db="EMBL/GenBank/DDBJ databases">
        <authorList>
            <person name="Gilroy R."/>
        </authorList>
    </citation>
    <scope>NUCLEOTIDE SEQUENCE</scope>
    <source>
        <strain evidence="3">1748</strain>
    </source>
</reference>
<dbReference type="GO" id="GO:0005829">
    <property type="term" value="C:cytosol"/>
    <property type="evidence" value="ECO:0007669"/>
    <property type="project" value="TreeGrafter"/>
</dbReference>
<comment type="caution">
    <text evidence="3">The sequence shown here is derived from an EMBL/GenBank/DDBJ whole genome shotgun (WGS) entry which is preliminary data.</text>
</comment>
<feature type="domain" description="Metalloprotease TldD/E C-terminal" evidence="1">
    <location>
        <begin position="220"/>
        <end position="438"/>
    </location>
</feature>
<protein>
    <submittedName>
        <fullName evidence="3">TldD/PmbA family protein</fullName>
    </submittedName>
</protein>
<sequence>MKFDKYFELAKERGIEPFELKFVSNSKLSINLYQQEVEQYTSAQDHSITGRGIYEGKLGSFSTGMVNSSTPALMIDQILKNAKYGIQGHPEFFIEGGQKYTRIRNFHKDLKSVNPSRLIELGKSLAKKIQEKDSRIEVVSTSIELHESVEQFENSKGLKLKDHSNYLIVSSGVQARNNQEVVSQDNYAFITDLSDFDEDKFVDELVLKTVKQFNGEKIQSGKYDVVLNNESAAVLIDVLSSQLSAYAVEHHLSLFEGKEGQKVLSNKLTVTDKPLAKTIFDHAYDDEGTPCSNHTLIEKGVLKTYIYDLETAKKFNKQTTGNGHQSGSKIVPSTNLLEVKKGRLSFEEVLKRVNNGIYITSLAGIGTGINPTSGDYSLQASGYYIADGKLSTPIPLMTIAGNLLTDFNKIKDIASDSKLTIEGVLTPSISLRKLSISGE</sequence>
<dbReference type="InterPro" id="IPR045569">
    <property type="entry name" value="Metalloprtase-TldD/E_C"/>
</dbReference>
<accession>A0A9D9D6W0</accession>
<dbReference type="Gene3D" id="3.30.2290.10">
    <property type="entry name" value="PmbA/TldD superfamily"/>
    <property type="match status" value="1"/>
</dbReference>
<evidence type="ECO:0000259" key="2">
    <source>
        <dbReference type="Pfam" id="PF19290"/>
    </source>
</evidence>
<dbReference type="GO" id="GO:0006508">
    <property type="term" value="P:proteolysis"/>
    <property type="evidence" value="ECO:0007669"/>
    <property type="project" value="InterPro"/>
</dbReference>
<reference evidence="3" key="2">
    <citation type="journal article" date="2021" name="PeerJ">
        <title>Extensive microbial diversity within the chicken gut microbiome revealed by metagenomics and culture.</title>
        <authorList>
            <person name="Gilroy R."/>
            <person name="Ravi A."/>
            <person name="Getino M."/>
            <person name="Pursley I."/>
            <person name="Horton D.L."/>
            <person name="Alikhan N.F."/>
            <person name="Baker D."/>
            <person name="Gharbi K."/>
            <person name="Hall N."/>
            <person name="Watson M."/>
            <person name="Adriaenssens E.M."/>
            <person name="Foster-Nyarko E."/>
            <person name="Jarju S."/>
            <person name="Secka A."/>
            <person name="Antonio M."/>
            <person name="Oren A."/>
            <person name="Chaudhuri R.R."/>
            <person name="La Ragione R."/>
            <person name="Hildebrand F."/>
            <person name="Pallen M.J."/>
        </authorList>
    </citation>
    <scope>NUCLEOTIDE SEQUENCE</scope>
    <source>
        <strain evidence="3">1748</strain>
    </source>
</reference>
<dbReference type="GO" id="GO:0008237">
    <property type="term" value="F:metallopeptidase activity"/>
    <property type="evidence" value="ECO:0007669"/>
    <property type="project" value="InterPro"/>
</dbReference>